<dbReference type="AlphaFoldDB" id="A0A6A5GKP2"/>
<accession>A0A6A5GKP2</accession>
<proteinExistence type="predicted"/>
<evidence type="ECO:0000313" key="1">
    <source>
        <dbReference type="EMBL" id="KAF1755897.1"/>
    </source>
</evidence>
<sequence length="260" mass="30869">MLFDKIKSEVIYSTVPGTDMAMRAFKFSLESKKVKDQKEKLKNLHAEMCSMTGLPASDFVLTRDSGRRLPHHYISDVTVSDDESPELISLYFPMENVCGSTSVLRKLWVVSYYYMYYSDRLGDSFDFAENSLEHKTRKEMFNKLKNLHREVLLQWKRTMRNVCYKCKCQKPDGYHENLSYFNTQMSHPDIVFDQWILFDKCILKSEEKEKVMLKLASEQEEVVKEKVLEWFKIVKEYTRNRTRNFEQLSSILISATYEQE</sequence>
<dbReference type="GeneID" id="78775462"/>
<name>A0A6A5GKP2_CAERE</name>
<reference evidence="1 2" key="1">
    <citation type="submission" date="2019-12" db="EMBL/GenBank/DDBJ databases">
        <title>Chromosome-level assembly of the Caenorhabditis remanei genome.</title>
        <authorList>
            <person name="Teterina A.A."/>
            <person name="Willis J.H."/>
            <person name="Phillips P.C."/>
        </authorList>
    </citation>
    <scope>NUCLEOTIDE SEQUENCE [LARGE SCALE GENOMIC DNA]</scope>
    <source>
        <strain evidence="1 2">PX506</strain>
        <tissue evidence="1">Whole organism</tissue>
    </source>
</reference>
<dbReference type="CTD" id="78775462"/>
<evidence type="ECO:0000313" key="2">
    <source>
        <dbReference type="Proteomes" id="UP000483820"/>
    </source>
</evidence>
<organism evidence="1 2">
    <name type="scientific">Caenorhabditis remanei</name>
    <name type="common">Caenorhabditis vulgaris</name>
    <dbReference type="NCBI Taxonomy" id="31234"/>
    <lineage>
        <taxon>Eukaryota</taxon>
        <taxon>Metazoa</taxon>
        <taxon>Ecdysozoa</taxon>
        <taxon>Nematoda</taxon>
        <taxon>Chromadorea</taxon>
        <taxon>Rhabditida</taxon>
        <taxon>Rhabditina</taxon>
        <taxon>Rhabditomorpha</taxon>
        <taxon>Rhabditoidea</taxon>
        <taxon>Rhabditidae</taxon>
        <taxon>Peloderinae</taxon>
        <taxon>Caenorhabditis</taxon>
    </lineage>
</organism>
<protein>
    <submittedName>
        <fullName evidence="1">Uncharacterized protein</fullName>
    </submittedName>
</protein>
<dbReference type="EMBL" id="WUAV01000004">
    <property type="protein sequence ID" value="KAF1755897.1"/>
    <property type="molecule type" value="Genomic_DNA"/>
</dbReference>
<gene>
    <name evidence="1" type="ORF">GCK72_012350</name>
</gene>
<comment type="caution">
    <text evidence="1">The sequence shown here is derived from an EMBL/GenBank/DDBJ whole genome shotgun (WGS) entry which is preliminary data.</text>
</comment>
<dbReference type="KEGG" id="crq:GCK72_012350"/>
<dbReference type="Proteomes" id="UP000483820">
    <property type="component" value="Chromosome IV"/>
</dbReference>
<dbReference type="RefSeq" id="XP_053583812.1">
    <property type="nucleotide sequence ID" value="XM_053729040.1"/>
</dbReference>